<dbReference type="EMBL" id="BGZK01001339">
    <property type="protein sequence ID" value="GBP77622.1"/>
    <property type="molecule type" value="Genomic_DNA"/>
</dbReference>
<organism evidence="1 2">
    <name type="scientific">Eumeta variegata</name>
    <name type="common">Bagworm moth</name>
    <name type="synonym">Eumeta japonica</name>
    <dbReference type="NCBI Taxonomy" id="151549"/>
    <lineage>
        <taxon>Eukaryota</taxon>
        <taxon>Metazoa</taxon>
        <taxon>Ecdysozoa</taxon>
        <taxon>Arthropoda</taxon>
        <taxon>Hexapoda</taxon>
        <taxon>Insecta</taxon>
        <taxon>Pterygota</taxon>
        <taxon>Neoptera</taxon>
        <taxon>Endopterygota</taxon>
        <taxon>Lepidoptera</taxon>
        <taxon>Glossata</taxon>
        <taxon>Ditrysia</taxon>
        <taxon>Tineoidea</taxon>
        <taxon>Psychidae</taxon>
        <taxon>Oiketicinae</taxon>
        <taxon>Eumeta</taxon>
    </lineage>
</organism>
<gene>
    <name evidence="1" type="ORF">EVAR_45747_1</name>
</gene>
<reference evidence="1 2" key="1">
    <citation type="journal article" date="2019" name="Commun. Biol.">
        <title>The bagworm genome reveals a unique fibroin gene that provides high tensile strength.</title>
        <authorList>
            <person name="Kono N."/>
            <person name="Nakamura H."/>
            <person name="Ohtoshi R."/>
            <person name="Tomita M."/>
            <person name="Numata K."/>
            <person name="Arakawa K."/>
        </authorList>
    </citation>
    <scope>NUCLEOTIDE SEQUENCE [LARGE SCALE GENOMIC DNA]</scope>
</reference>
<dbReference type="Proteomes" id="UP000299102">
    <property type="component" value="Unassembled WGS sequence"/>
</dbReference>
<protein>
    <submittedName>
        <fullName evidence="1">Uncharacterized protein</fullName>
    </submittedName>
</protein>
<name>A0A4C1YRX0_EUMVA</name>
<comment type="caution">
    <text evidence="1">The sequence shown here is derived from an EMBL/GenBank/DDBJ whole genome shotgun (WGS) entry which is preliminary data.</text>
</comment>
<proteinExistence type="predicted"/>
<keyword evidence="2" id="KW-1185">Reference proteome</keyword>
<evidence type="ECO:0000313" key="1">
    <source>
        <dbReference type="EMBL" id="GBP77622.1"/>
    </source>
</evidence>
<accession>A0A4C1YRX0</accession>
<dbReference type="AlphaFoldDB" id="A0A4C1YRX0"/>
<sequence length="88" mass="10078">MYRVLIKRLNDVSEARAINKDHTNLEPLATHLENRLDQQPPTSVYGSETRGVAEETLGLNQCSGDGTWNMYRIYGEVKVEDRNNDIKE</sequence>
<evidence type="ECO:0000313" key="2">
    <source>
        <dbReference type="Proteomes" id="UP000299102"/>
    </source>
</evidence>